<feature type="transmembrane region" description="Helical" evidence="2">
    <location>
        <begin position="172"/>
        <end position="191"/>
    </location>
</feature>
<feature type="transmembrane region" description="Helical" evidence="2">
    <location>
        <begin position="96"/>
        <end position="118"/>
    </location>
</feature>
<feature type="transmembrane region" description="Helical" evidence="2">
    <location>
        <begin position="321"/>
        <end position="344"/>
    </location>
</feature>
<dbReference type="Pfam" id="PF05987">
    <property type="entry name" value="DUF898"/>
    <property type="match status" value="1"/>
</dbReference>
<evidence type="ECO:0000313" key="4">
    <source>
        <dbReference type="Proteomes" id="UP000663918"/>
    </source>
</evidence>
<evidence type="ECO:0000256" key="1">
    <source>
        <dbReference type="SAM" id="MobiDB-lite"/>
    </source>
</evidence>
<feature type="transmembrane region" description="Helical" evidence="2">
    <location>
        <begin position="46"/>
        <end position="67"/>
    </location>
</feature>
<dbReference type="InterPro" id="IPR010295">
    <property type="entry name" value="DUF898"/>
</dbReference>
<evidence type="ECO:0000256" key="2">
    <source>
        <dbReference type="SAM" id="Phobius"/>
    </source>
</evidence>
<protein>
    <submittedName>
        <fullName evidence="3">DUF898 family protein</fullName>
    </submittedName>
</protein>
<feature type="transmembrane region" description="Helical" evidence="2">
    <location>
        <begin position="124"/>
        <end position="151"/>
    </location>
</feature>
<organism evidence="3 4">
    <name type="scientific">Brevundimonas goettingensis</name>
    <dbReference type="NCBI Taxonomy" id="2774190"/>
    <lineage>
        <taxon>Bacteria</taxon>
        <taxon>Pseudomonadati</taxon>
        <taxon>Pseudomonadota</taxon>
        <taxon>Alphaproteobacteria</taxon>
        <taxon>Caulobacterales</taxon>
        <taxon>Caulobacteraceae</taxon>
        <taxon>Brevundimonas</taxon>
    </lineage>
</organism>
<accession>A0A975C4E4</accession>
<dbReference type="EMBL" id="CP062222">
    <property type="protein sequence ID" value="QTC91680.1"/>
    <property type="molecule type" value="Genomic_DNA"/>
</dbReference>
<proteinExistence type="predicted"/>
<reference evidence="3" key="1">
    <citation type="submission" date="2020-09" db="EMBL/GenBank/DDBJ databases">
        <title>Brevundimonas sp. LVF2 isolated from a puddle in Goettingen, Germany.</title>
        <authorList>
            <person name="Friedrich I."/>
            <person name="Klassen A."/>
            <person name="Hannes N."/>
            <person name="Schneider D."/>
            <person name="Hertel R."/>
            <person name="Daniel R."/>
        </authorList>
    </citation>
    <scope>NUCLEOTIDE SEQUENCE</scope>
    <source>
        <strain evidence="3">LVF2</strain>
    </source>
</reference>
<feature type="transmembrane region" description="Helical" evidence="2">
    <location>
        <begin position="237"/>
        <end position="258"/>
    </location>
</feature>
<sequence>MTDTPSGLPPEESAGLPPIAVEDTIGSPPSGGQTLKFDTTLRPSSFLGLSLKNGLLNLITLTLWRFWGKTEVRRRVWQGIRLNGDAFEYTGRGVELFIGFLLALLVLGLPFLLIIFAVQFAGPMYAGLIILPLYLFIFWLSGFGVFTAYRYMASRTTWRGIRFELGGSATGFGFKYLGIMFLNGITLGWYAPAGERQLAESLWSALSFGNRRFRFYAAKSEREGVYGAFALGWFGTIVPYFLFIIIAVVIAVATGAGASTASNTPPMPQMAMMGIIYAVMLCLAPLILLIWAPYQAAILRSITAGVGVDGASFKLNVKAIALWWLIVTNLFFLLITLGFLMPWVQARTARFLVERLTSTGEARVDEALQTGRGPGSGEGLADAFGFSLI</sequence>
<dbReference type="AlphaFoldDB" id="A0A975C4E4"/>
<gene>
    <name evidence="3" type="ORF">IFJ75_01715</name>
</gene>
<keyword evidence="2" id="KW-0472">Membrane</keyword>
<keyword evidence="2" id="KW-0812">Transmembrane</keyword>
<keyword evidence="4" id="KW-1185">Reference proteome</keyword>
<keyword evidence="2" id="KW-1133">Transmembrane helix</keyword>
<dbReference type="RefSeq" id="WP_207870858.1">
    <property type="nucleotide sequence ID" value="NZ_CP062222.1"/>
</dbReference>
<dbReference type="KEGG" id="bgoe:IFJ75_01715"/>
<feature type="transmembrane region" description="Helical" evidence="2">
    <location>
        <begin position="270"/>
        <end position="292"/>
    </location>
</feature>
<name>A0A975C4E4_9CAUL</name>
<dbReference type="Proteomes" id="UP000663918">
    <property type="component" value="Chromosome"/>
</dbReference>
<feature type="region of interest" description="Disordered" evidence="1">
    <location>
        <begin position="1"/>
        <end position="23"/>
    </location>
</feature>
<evidence type="ECO:0000313" key="3">
    <source>
        <dbReference type="EMBL" id="QTC91680.1"/>
    </source>
</evidence>